<keyword evidence="2" id="KW-1185">Reference proteome</keyword>
<gene>
    <name evidence="1" type="ORF">DES48_102390</name>
</gene>
<accession>A0A366EGQ9</accession>
<name>A0A366EGQ9_9BACI</name>
<evidence type="ECO:0000313" key="1">
    <source>
        <dbReference type="EMBL" id="RBP00625.1"/>
    </source>
</evidence>
<evidence type="ECO:0000313" key="2">
    <source>
        <dbReference type="Proteomes" id="UP000252254"/>
    </source>
</evidence>
<comment type="caution">
    <text evidence="1">The sequence shown here is derived from an EMBL/GenBank/DDBJ whole genome shotgun (WGS) entry which is preliminary data.</text>
</comment>
<dbReference type="Proteomes" id="UP000252254">
    <property type="component" value="Unassembled WGS sequence"/>
</dbReference>
<organism evidence="1 2">
    <name type="scientific">Paraliobacillus ryukyuensis</name>
    <dbReference type="NCBI Taxonomy" id="200904"/>
    <lineage>
        <taxon>Bacteria</taxon>
        <taxon>Bacillati</taxon>
        <taxon>Bacillota</taxon>
        <taxon>Bacilli</taxon>
        <taxon>Bacillales</taxon>
        <taxon>Bacillaceae</taxon>
        <taxon>Paraliobacillus</taxon>
    </lineage>
</organism>
<dbReference type="InterPro" id="IPR035903">
    <property type="entry name" value="HesB-like_dom_sf"/>
</dbReference>
<dbReference type="EMBL" id="QNRI01000002">
    <property type="protein sequence ID" value="RBP00625.1"/>
    <property type="molecule type" value="Genomic_DNA"/>
</dbReference>
<reference evidence="1 2" key="1">
    <citation type="submission" date="2018-06" db="EMBL/GenBank/DDBJ databases">
        <title>Genomic Encyclopedia of Type Strains, Phase IV (KMG-IV): sequencing the most valuable type-strain genomes for metagenomic binning, comparative biology and taxonomic classification.</title>
        <authorList>
            <person name="Goeker M."/>
        </authorList>
    </citation>
    <scope>NUCLEOTIDE SEQUENCE [LARGE SCALE GENOMIC DNA]</scope>
    <source>
        <strain evidence="1 2">DSM 15140</strain>
    </source>
</reference>
<proteinExistence type="predicted"/>
<dbReference type="STRING" id="200904.GCA_900168775_00658"/>
<dbReference type="AlphaFoldDB" id="A0A366EGQ9"/>
<dbReference type="SUPFAM" id="SSF89360">
    <property type="entry name" value="HesB-like domain"/>
    <property type="match status" value="1"/>
</dbReference>
<sequence>MMKCKINRNAAKVLKQWLNSDGVEGKMVRVYVTEHHGNHAHYDVMLDEPTEHDEIVHTDKDIDVLLDSRDDFLDGVWVQYFYIPEEGFVISNSSKGHPPHHLHH</sequence>
<dbReference type="Gene3D" id="2.60.300.12">
    <property type="entry name" value="HesB-like domain"/>
    <property type="match status" value="1"/>
</dbReference>
<protein>
    <submittedName>
        <fullName evidence="1">Iron-sulfur cluster insertion protein</fullName>
    </submittedName>
</protein>